<gene>
    <name evidence="3" type="ordered locus">Tmz1t_0341</name>
</gene>
<name>C4ZMT3_THASP</name>
<dbReference type="KEGG" id="tmz:Tmz1t_0341"/>
<dbReference type="InterPro" id="IPR000315">
    <property type="entry name" value="Znf_B-box"/>
</dbReference>
<dbReference type="AlphaFoldDB" id="C4ZMT3"/>
<organism evidence="3 4">
    <name type="scientific">Thauera aminoaromatica</name>
    <dbReference type="NCBI Taxonomy" id="164330"/>
    <lineage>
        <taxon>Bacteria</taxon>
        <taxon>Pseudomonadati</taxon>
        <taxon>Pseudomonadota</taxon>
        <taxon>Betaproteobacteria</taxon>
        <taxon>Rhodocyclales</taxon>
        <taxon>Zoogloeaceae</taxon>
        <taxon>Thauera</taxon>
    </lineage>
</organism>
<keyword evidence="1" id="KW-0812">Transmembrane</keyword>
<dbReference type="EMBL" id="CP001281">
    <property type="protein sequence ID" value="ACK53127.1"/>
    <property type="molecule type" value="Genomic_DNA"/>
</dbReference>
<reference evidence="4" key="1">
    <citation type="submission" date="2009-05" db="EMBL/GenBank/DDBJ databases">
        <title>Complete sequence of chromosome of Thauera sp. MZ1T.</title>
        <authorList>
            <consortium name="US DOE Joint Genome Institute"/>
            <person name="Lucas S."/>
            <person name="Copeland A."/>
            <person name="Lapidus A."/>
            <person name="Glavina del Rio T."/>
            <person name="Dalin E."/>
            <person name="Tice H."/>
            <person name="Bruce D."/>
            <person name="Goodwin L."/>
            <person name="Pitluck S."/>
            <person name="Sims D."/>
            <person name="Brettin T."/>
            <person name="Detter J.C."/>
            <person name="Han C."/>
            <person name="Larimer F."/>
            <person name="Land M."/>
            <person name="Hauser L."/>
            <person name="Kyrpides N."/>
            <person name="Mikhailova N."/>
            <person name="Sayler G.S."/>
        </authorList>
    </citation>
    <scope>NUCLEOTIDE SEQUENCE [LARGE SCALE GENOMIC DNA]</scope>
    <source>
        <strain evidence="4">MZ1T</strain>
    </source>
</reference>
<feature type="transmembrane region" description="Helical" evidence="1">
    <location>
        <begin position="115"/>
        <end position="135"/>
    </location>
</feature>
<dbReference type="STRING" id="85643.Tmz1t_0341"/>
<keyword evidence="4" id="KW-1185">Reference proteome</keyword>
<reference evidence="3 4" key="2">
    <citation type="journal article" date="2012" name="Stand. Genomic Sci.">
        <title>Complete genome sequence of Thauera aminoaromatica strain MZ1T.</title>
        <authorList>
            <person name="Jiang K."/>
            <person name="Sanseverino J."/>
            <person name="Chauhan A."/>
            <person name="Lucas S."/>
            <person name="Copeland A."/>
            <person name="Lapidus A."/>
            <person name="Del Rio T.G."/>
            <person name="Dalin E."/>
            <person name="Tice H."/>
            <person name="Bruce D."/>
            <person name="Goodwin L."/>
            <person name="Pitluck S."/>
            <person name="Sims D."/>
            <person name="Brettin T."/>
            <person name="Detter J.C."/>
            <person name="Han C."/>
            <person name="Chang Y.J."/>
            <person name="Larimer F."/>
            <person name="Land M."/>
            <person name="Hauser L."/>
            <person name="Kyrpides N.C."/>
            <person name="Mikhailova N."/>
            <person name="Moser S."/>
            <person name="Jegier P."/>
            <person name="Close D."/>
            <person name="Debruyn J.M."/>
            <person name="Wang Y."/>
            <person name="Layton A.C."/>
            <person name="Allen M.S."/>
            <person name="Sayler G.S."/>
        </authorList>
    </citation>
    <scope>NUCLEOTIDE SEQUENCE [LARGE SCALE GENOMIC DNA]</scope>
    <source>
        <strain evidence="3 4">MZ1T</strain>
    </source>
</reference>
<feature type="domain" description="B box-type" evidence="2">
    <location>
        <begin position="1"/>
        <end position="54"/>
    </location>
</feature>
<dbReference type="PROSITE" id="PS50119">
    <property type="entry name" value="ZF_BBOX"/>
    <property type="match status" value="1"/>
</dbReference>
<sequence length="154" mass="16692">MKCAHHPAHDAVGVCADCGLALCPDCRASDERLLCGRCLVQHNQRVIRHFSLRLAGSLALFFTALSLVINAQLGVLEKLAICLMAAFFPFGWSALSKVFSPGDQYPFGLMRWVALASHAGASAALGWVVGPFQLYKGVREILKARRANVSVQQP</sequence>
<dbReference type="GO" id="GO:0008270">
    <property type="term" value="F:zinc ion binding"/>
    <property type="evidence" value="ECO:0007669"/>
    <property type="project" value="InterPro"/>
</dbReference>
<dbReference type="Proteomes" id="UP000002186">
    <property type="component" value="Chromosome"/>
</dbReference>
<feature type="transmembrane region" description="Helical" evidence="1">
    <location>
        <begin position="50"/>
        <end position="69"/>
    </location>
</feature>
<keyword evidence="1" id="KW-0472">Membrane</keyword>
<protein>
    <recommendedName>
        <fullName evidence="2">B box-type domain-containing protein</fullName>
    </recommendedName>
</protein>
<proteinExistence type="predicted"/>
<dbReference type="eggNOG" id="COG4855">
    <property type="taxonomic scope" value="Bacteria"/>
</dbReference>
<evidence type="ECO:0000313" key="3">
    <source>
        <dbReference type="EMBL" id="ACK53127.1"/>
    </source>
</evidence>
<keyword evidence="1" id="KW-1133">Transmembrane helix</keyword>
<accession>C4ZMT3</accession>
<evidence type="ECO:0000313" key="4">
    <source>
        <dbReference type="Proteomes" id="UP000002186"/>
    </source>
</evidence>
<evidence type="ECO:0000256" key="1">
    <source>
        <dbReference type="SAM" id="Phobius"/>
    </source>
</evidence>
<dbReference type="HOGENOM" id="CLU_1719705_0_0_4"/>
<evidence type="ECO:0000259" key="2">
    <source>
        <dbReference type="PROSITE" id="PS50119"/>
    </source>
</evidence>